<organism evidence="2 3">
    <name type="scientific">Stephania cephalantha</name>
    <dbReference type="NCBI Taxonomy" id="152367"/>
    <lineage>
        <taxon>Eukaryota</taxon>
        <taxon>Viridiplantae</taxon>
        <taxon>Streptophyta</taxon>
        <taxon>Embryophyta</taxon>
        <taxon>Tracheophyta</taxon>
        <taxon>Spermatophyta</taxon>
        <taxon>Magnoliopsida</taxon>
        <taxon>Ranunculales</taxon>
        <taxon>Menispermaceae</taxon>
        <taxon>Menispermoideae</taxon>
        <taxon>Cissampelideae</taxon>
        <taxon>Stephania</taxon>
    </lineage>
</organism>
<gene>
    <name evidence="2" type="ORF">Scep_027810</name>
</gene>
<keyword evidence="3" id="KW-1185">Reference proteome</keyword>
<comment type="caution">
    <text evidence="2">The sequence shown here is derived from an EMBL/GenBank/DDBJ whole genome shotgun (WGS) entry which is preliminary data.</text>
</comment>
<sequence length="147" mass="16045">MRERGKKREIDGGEREPPKESERYGEDSGEERRHGQRWRSAQRVAARKSAAPARAADRSEGRGRWLQRDGVGHAQRSARAMTRRRGRPAAAANREVARLWGKMTRSGMEDAARSREGTPTRRSGGGDAGGSGAGNGVEQQRGGALPD</sequence>
<feature type="compositionally biased region" description="Gly residues" evidence="1">
    <location>
        <begin position="123"/>
        <end position="135"/>
    </location>
</feature>
<evidence type="ECO:0000313" key="3">
    <source>
        <dbReference type="Proteomes" id="UP001419268"/>
    </source>
</evidence>
<feature type="compositionally biased region" description="Basic and acidic residues" evidence="1">
    <location>
        <begin position="1"/>
        <end position="33"/>
    </location>
</feature>
<protein>
    <submittedName>
        <fullName evidence="2">Uncharacterized protein</fullName>
    </submittedName>
</protein>
<proteinExistence type="predicted"/>
<feature type="region of interest" description="Disordered" evidence="1">
    <location>
        <begin position="1"/>
        <end position="147"/>
    </location>
</feature>
<accession>A0AAP0EBW2</accession>
<feature type="compositionally biased region" description="Basic and acidic residues" evidence="1">
    <location>
        <begin position="55"/>
        <end position="71"/>
    </location>
</feature>
<evidence type="ECO:0000256" key="1">
    <source>
        <dbReference type="SAM" id="MobiDB-lite"/>
    </source>
</evidence>
<dbReference type="Proteomes" id="UP001419268">
    <property type="component" value="Unassembled WGS sequence"/>
</dbReference>
<evidence type="ECO:0000313" key="2">
    <source>
        <dbReference type="EMBL" id="KAK9088728.1"/>
    </source>
</evidence>
<feature type="compositionally biased region" description="Low complexity" evidence="1">
    <location>
        <begin position="39"/>
        <end position="54"/>
    </location>
</feature>
<reference evidence="2 3" key="1">
    <citation type="submission" date="2024-01" db="EMBL/GenBank/DDBJ databases">
        <title>Genome assemblies of Stephania.</title>
        <authorList>
            <person name="Yang L."/>
        </authorList>
    </citation>
    <scope>NUCLEOTIDE SEQUENCE [LARGE SCALE GENOMIC DNA]</scope>
    <source>
        <strain evidence="2">JXDWG</strain>
        <tissue evidence="2">Leaf</tissue>
    </source>
</reference>
<name>A0AAP0EBW2_9MAGN</name>
<dbReference type="EMBL" id="JBBNAG010000012">
    <property type="protein sequence ID" value="KAK9088728.1"/>
    <property type="molecule type" value="Genomic_DNA"/>
</dbReference>
<feature type="compositionally biased region" description="Basic and acidic residues" evidence="1">
    <location>
        <begin position="107"/>
        <end position="119"/>
    </location>
</feature>
<dbReference type="AlphaFoldDB" id="A0AAP0EBW2"/>